<protein>
    <submittedName>
        <fullName evidence="3">Uncharacterized protein</fullName>
    </submittedName>
</protein>
<feature type="region of interest" description="Disordered" evidence="2">
    <location>
        <begin position="101"/>
        <end position="126"/>
    </location>
</feature>
<comment type="caution">
    <text evidence="3">The sequence shown here is derived from an EMBL/GenBank/DDBJ whole genome shotgun (WGS) entry which is preliminary data.</text>
</comment>
<dbReference type="GO" id="GO:0016491">
    <property type="term" value="F:oxidoreductase activity"/>
    <property type="evidence" value="ECO:0007669"/>
    <property type="project" value="UniProtKB-KW"/>
</dbReference>
<sequence length="447" mass="50478">MTHLAVCVRRMPCLLRMCRCRAISLQAAGGVCGLSWRNNRQFNMSTVTTSGSWLNEILEDQSTQKYYIENKTFRSNHIAHGIIAIDRLGGGQDRVKRFIDDYGNQGNLEPPNHPLHSDESTDAEPATDDELHKLLGQRKLYYKIRNRFNMKQQEYGSMEEMLREEFPRLSRGLVCSAIHGLIHTGYGYSAKSLTTVTEGLAYLHHSYKPLMFDEMNPDNDISNFGKGETDILAVLAELKDDEQLRKSMRDGVKKLSQSDWDSGQFQYAVAALMGMGDVLMKYAYKIKVPVISNCEDEASLAVAVSDWLVDQAIAVYALSEQPNNFFLVHGVTSAWSLRQIITVLKPPDAIDTLRTFTCVLLAAYLSQECPALTNKPKITRSAVTTSDWQDIVNKTLSRDCDEHIFKLVQVCRDMWHQENGSDKADLYLHAAQQCVDNDLSFVDINVS</sequence>
<evidence type="ECO:0000313" key="3">
    <source>
        <dbReference type="EMBL" id="OWF52362.1"/>
    </source>
</evidence>
<dbReference type="PANTHER" id="PTHR35870">
    <property type="entry name" value="PROTEIN, PUTATIVE (AFU_ORTHOLOGUE AFUA_5G03330)-RELATED"/>
    <property type="match status" value="1"/>
</dbReference>
<dbReference type="EMBL" id="NEDP02001812">
    <property type="protein sequence ID" value="OWF52362.1"/>
    <property type="molecule type" value="Genomic_DNA"/>
</dbReference>
<evidence type="ECO:0000256" key="2">
    <source>
        <dbReference type="SAM" id="MobiDB-lite"/>
    </source>
</evidence>
<dbReference type="Pfam" id="PF14027">
    <property type="entry name" value="Questin_oxidase"/>
    <property type="match status" value="1"/>
</dbReference>
<reference evidence="3 4" key="1">
    <citation type="journal article" date="2017" name="Nat. Ecol. Evol.">
        <title>Scallop genome provides insights into evolution of bilaterian karyotype and development.</title>
        <authorList>
            <person name="Wang S."/>
            <person name="Zhang J."/>
            <person name="Jiao W."/>
            <person name="Li J."/>
            <person name="Xun X."/>
            <person name="Sun Y."/>
            <person name="Guo X."/>
            <person name="Huan P."/>
            <person name="Dong B."/>
            <person name="Zhang L."/>
            <person name="Hu X."/>
            <person name="Sun X."/>
            <person name="Wang J."/>
            <person name="Zhao C."/>
            <person name="Wang Y."/>
            <person name="Wang D."/>
            <person name="Huang X."/>
            <person name="Wang R."/>
            <person name="Lv J."/>
            <person name="Li Y."/>
            <person name="Zhang Z."/>
            <person name="Liu B."/>
            <person name="Lu W."/>
            <person name="Hui Y."/>
            <person name="Liang J."/>
            <person name="Zhou Z."/>
            <person name="Hou R."/>
            <person name="Li X."/>
            <person name="Liu Y."/>
            <person name="Li H."/>
            <person name="Ning X."/>
            <person name="Lin Y."/>
            <person name="Zhao L."/>
            <person name="Xing Q."/>
            <person name="Dou J."/>
            <person name="Li Y."/>
            <person name="Mao J."/>
            <person name="Guo H."/>
            <person name="Dou H."/>
            <person name="Li T."/>
            <person name="Mu C."/>
            <person name="Jiang W."/>
            <person name="Fu Q."/>
            <person name="Fu X."/>
            <person name="Miao Y."/>
            <person name="Liu J."/>
            <person name="Yu Q."/>
            <person name="Li R."/>
            <person name="Liao H."/>
            <person name="Li X."/>
            <person name="Kong Y."/>
            <person name="Jiang Z."/>
            <person name="Chourrout D."/>
            <person name="Li R."/>
            <person name="Bao Z."/>
        </authorList>
    </citation>
    <scope>NUCLEOTIDE SEQUENCE [LARGE SCALE GENOMIC DNA]</scope>
    <source>
        <strain evidence="3 4">PY_sf001</strain>
    </source>
</reference>
<dbReference type="OrthoDB" id="10004862at2759"/>
<name>A0A210QUJ7_MIZYE</name>
<proteinExistence type="predicted"/>
<keyword evidence="1" id="KW-0560">Oxidoreductase</keyword>
<dbReference type="STRING" id="6573.A0A210QUJ7"/>
<dbReference type="InterPro" id="IPR025337">
    <property type="entry name" value="Questin_oxidase-like"/>
</dbReference>
<dbReference type="PANTHER" id="PTHR35870:SF1">
    <property type="entry name" value="PROTEIN, PUTATIVE (AFU_ORTHOLOGUE AFUA_5G03330)-RELATED"/>
    <property type="match status" value="1"/>
</dbReference>
<evidence type="ECO:0000313" key="4">
    <source>
        <dbReference type="Proteomes" id="UP000242188"/>
    </source>
</evidence>
<dbReference type="Proteomes" id="UP000242188">
    <property type="component" value="Unassembled WGS sequence"/>
</dbReference>
<accession>A0A210QUJ7</accession>
<evidence type="ECO:0000256" key="1">
    <source>
        <dbReference type="ARBA" id="ARBA00023002"/>
    </source>
</evidence>
<dbReference type="AlphaFoldDB" id="A0A210QUJ7"/>
<organism evidence="3 4">
    <name type="scientific">Mizuhopecten yessoensis</name>
    <name type="common">Japanese scallop</name>
    <name type="synonym">Patinopecten yessoensis</name>
    <dbReference type="NCBI Taxonomy" id="6573"/>
    <lineage>
        <taxon>Eukaryota</taxon>
        <taxon>Metazoa</taxon>
        <taxon>Spiralia</taxon>
        <taxon>Lophotrochozoa</taxon>
        <taxon>Mollusca</taxon>
        <taxon>Bivalvia</taxon>
        <taxon>Autobranchia</taxon>
        <taxon>Pteriomorphia</taxon>
        <taxon>Pectinida</taxon>
        <taxon>Pectinoidea</taxon>
        <taxon>Pectinidae</taxon>
        <taxon>Mizuhopecten</taxon>
    </lineage>
</organism>
<keyword evidence="4" id="KW-1185">Reference proteome</keyword>
<gene>
    <name evidence="3" type="ORF">KP79_PYT18530</name>
</gene>